<feature type="transmembrane region" description="Helical" evidence="1">
    <location>
        <begin position="41"/>
        <end position="63"/>
    </location>
</feature>
<dbReference type="InterPro" id="IPR007896">
    <property type="entry name" value="BTP_bacteria"/>
</dbReference>
<evidence type="ECO:0000313" key="3">
    <source>
        <dbReference type="EMBL" id="SCY48409.1"/>
    </source>
</evidence>
<keyword evidence="4" id="KW-1185">Reference proteome</keyword>
<keyword evidence="1" id="KW-0472">Membrane</keyword>
<evidence type="ECO:0000313" key="4">
    <source>
        <dbReference type="Proteomes" id="UP000198870"/>
    </source>
</evidence>
<evidence type="ECO:0000256" key="1">
    <source>
        <dbReference type="SAM" id="Phobius"/>
    </source>
</evidence>
<dbReference type="RefSeq" id="WP_092211316.1">
    <property type="nucleotide sequence ID" value="NZ_FMUX01000010.1"/>
</dbReference>
<feature type="domain" description="Chlorhexidine efflux transporter" evidence="2">
    <location>
        <begin position="6"/>
        <end position="68"/>
    </location>
</feature>
<dbReference type="EMBL" id="FMUX01000010">
    <property type="protein sequence ID" value="SCY48409.1"/>
    <property type="molecule type" value="Genomic_DNA"/>
</dbReference>
<dbReference type="InterPro" id="IPR058208">
    <property type="entry name" value="PACE"/>
</dbReference>
<protein>
    <submittedName>
        <fullName evidence="3">Uncharacterized membrane protein</fullName>
    </submittedName>
</protein>
<accession>A0A1G5GAS1</accession>
<gene>
    <name evidence="3" type="ORF">SAMN05216233_11033</name>
</gene>
<proteinExistence type="predicted"/>
<feature type="transmembrane region" description="Helical" evidence="1">
    <location>
        <begin position="84"/>
        <end position="106"/>
    </location>
</feature>
<keyword evidence="1" id="KW-1133">Transmembrane helix</keyword>
<organism evidence="3 4">
    <name type="scientific">Desulfoluna spongiiphila</name>
    <dbReference type="NCBI Taxonomy" id="419481"/>
    <lineage>
        <taxon>Bacteria</taxon>
        <taxon>Pseudomonadati</taxon>
        <taxon>Thermodesulfobacteriota</taxon>
        <taxon>Desulfobacteria</taxon>
        <taxon>Desulfobacterales</taxon>
        <taxon>Desulfolunaceae</taxon>
        <taxon>Desulfoluna</taxon>
    </lineage>
</organism>
<feature type="transmembrane region" description="Helical" evidence="1">
    <location>
        <begin position="12"/>
        <end position="35"/>
    </location>
</feature>
<name>A0A1G5GAS1_9BACT</name>
<dbReference type="AlphaFoldDB" id="A0A1G5GAS1"/>
<dbReference type="NCBIfam" id="NF033664">
    <property type="entry name" value="PACE_transport"/>
    <property type="match status" value="1"/>
</dbReference>
<sequence length="159" mass="18045">MNTTMRTTRDRLRHALLFEITLLMICVPLLSWVMHAPLEKMGALSITMSLMAMAWNYIYNILFDHALLRAGMPLYPRSMALRTAHAMLFEAGLMCATIPLVMWWLHLSFYKALMLDLAFLVMVPIYTILYNGLYDRMFPVGGLPADRKGMEGKPAGAGN</sequence>
<keyword evidence="1" id="KW-0812">Transmembrane</keyword>
<feature type="domain" description="Chlorhexidine efflux transporter" evidence="2">
    <location>
        <begin position="77"/>
        <end position="139"/>
    </location>
</feature>
<reference evidence="3 4" key="1">
    <citation type="submission" date="2016-10" db="EMBL/GenBank/DDBJ databases">
        <authorList>
            <person name="de Groot N.N."/>
        </authorList>
    </citation>
    <scope>NUCLEOTIDE SEQUENCE [LARGE SCALE GENOMIC DNA]</scope>
    <source>
        <strain evidence="3 4">AA1</strain>
    </source>
</reference>
<dbReference type="OrthoDB" id="1631120at2"/>
<dbReference type="STRING" id="419481.SAMN05216233_11033"/>
<dbReference type="Pfam" id="PF05232">
    <property type="entry name" value="BTP"/>
    <property type="match status" value="2"/>
</dbReference>
<evidence type="ECO:0000259" key="2">
    <source>
        <dbReference type="Pfam" id="PF05232"/>
    </source>
</evidence>
<dbReference type="Proteomes" id="UP000198870">
    <property type="component" value="Unassembled WGS sequence"/>
</dbReference>
<feature type="transmembrane region" description="Helical" evidence="1">
    <location>
        <begin position="112"/>
        <end position="133"/>
    </location>
</feature>